<comment type="caution">
    <text evidence="2">The sequence shown here is derived from an EMBL/GenBank/DDBJ whole genome shotgun (WGS) entry which is preliminary data.</text>
</comment>
<dbReference type="EMBL" id="BMHQ01000005">
    <property type="protein sequence ID" value="GGE16701.1"/>
    <property type="molecule type" value="Genomic_DNA"/>
</dbReference>
<dbReference type="AlphaFoldDB" id="A0A8J2VCV2"/>
<accession>A0A8J2VCV2</accession>
<proteinExistence type="predicted"/>
<protein>
    <submittedName>
        <fullName evidence="2">Uncharacterized protein</fullName>
    </submittedName>
</protein>
<name>A0A8J2VCV2_9BACL</name>
<feature type="compositionally biased region" description="Basic residues" evidence="1">
    <location>
        <begin position="82"/>
        <end position="99"/>
    </location>
</feature>
<dbReference type="Proteomes" id="UP000625210">
    <property type="component" value="Unassembled WGS sequence"/>
</dbReference>
<evidence type="ECO:0000313" key="3">
    <source>
        <dbReference type="Proteomes" id="UP000625210"/>
    </source>
</evidence>
<feature type="region of interest" description="Disordered" evidence="1">
    <location>
        <begin position="1"/>
        <end position="99"/>
    </location>
</feature>
<reference evidence="2" key="2">
    <citation type="submission" date="2020-09" db="EMBL/GenBank/DDBJ databases">
        <authorList>
            <person name="Sun Q."/>
            <person name="Zhou Y."/>
        </authorList>
    </citation>
    <scope>NUCLEOTIDE SEQUENCE</scope>
    <source>
        <strain evidence="2">CGMCC 1.15179</strain>
    </source>
</reference>
<evidence type="ECO:0000313" key="2">
    <source>
        <dbReference type="EMBL" id="GGE16701.1"/>
    </source>
</evidence>
<sequence>MGFWDPPFADEWMEAPPWERRDTGRQGGSSHTQQDAPIEKSRQMPSEKLPQTSPSQSKPYRDWEDLSTQMDETETIESARVRQFRSGKRKERRVTRRKK</sequence>
<organism evidence="2 3">
    <name type="scientific">Marinithermofilum abyssi</name>
    <dbReference type="NCBI Taxonomy" id="1571185"/>
    <lineage>
        <taxon>Bacteria</taxon>
        <taxon>Bacillati</taxon>
        <taxon>Bacillota</taxon>
        <taxon>Bacilli</taxon>
        <taxon>Bacillales</taxon>
        <taxon>Thermoactinomycetaceae</taxon>
        <taxon>Marinithermofilum</taxon>
    </lineage>
</organism>
<keyword evidence="3" id="KW-1185">Reference proteome</keyword>
<gene>
    <name evidence="2" type="ORF">GCM10011571_17970</name>
</gene>
<evidence type="ECO:0000256" key="1">
    <source>
        <dbReference type="SAM" id="MobiDB-lite"/>
    </source>
</evidence>
<feature type="compositionally biased region" description="Polar residues" evidence="1">
    <location>
        <begin position="49"/>
        <end position="58"/>
    </location>
</feature>
<reference evidence="2" key="1">
    <citation type="journal article" date="2014" name="Int. J. Syst. Evol. Microbiol.">
        <title>Complete genome sequence of Corynebacterium casei LMG S-19264T (=DSM 44701T), isolated from a smear-ripened cheese.</title>
        <authorList>
            <consortium name="US DOE Joint Genome Institute (JGI-PGF)"/>
            <person name="Walter F."/>
            <person name="Albersmeier A."/>
            <person name="Kalinowski J."/>
            <person name="Ruckert C."/>
        </authorList>
    </citation>
    <scope>NUCLEOTIDE SEQUENCE</scope>
    <source>
        <strain evidence="2">CGMCC 1.15179</strain>
    </source>
</reference>